<dbReference type="RefSeq" id="WP_203658451.1">
    <property type="nucleotide sequence ID" value="NZ_BAAAZM010000013.1"/>
</dbReference>
<sequence length="211" mass="23257">MLSIVGASFGRTGTSSAREALVRLGFGPCHGMRQLFTDDGHAAAWLRAADGGPVDWPRLLDGYRATVAWPASYFWRELADAFPRARVLLLARDPARWYDSVAATLFRTRPADATTDARTPIRDRAIERIVWQGTFGGRFADREYAIGVYGDHLARVRREVPANRLVEVDVADGWAPLCAALDVAVPDEPFPVANTTEEYLTRARRAGALAD</sequence>
<keyword evidence="2" id="KW-1185">Reference proteome</keyword>
<dbReference type="Proteomes" id="UP000612808">
    <property type="component" value="Unassembled WGS sequence"/>
</dbReference>
<dbReference type="Gene3D" id="3.40.50.300">
    <property type="entry name" value="P-loop containing nucleotide triphosphate hydrolases"/>
    <property type="match status" value="1"/>
</dbReference>
<dbReference type="InterPro" id="IPR027417">
    <property type="entry name" value="P-loop_NTPase"/>
</dbReference>
<dbReference type="EMBL" id="BOMB01000019">
    <property type="protein sequence ID" value="GID12473.1"/>
    <property type="molecule type" value="Genomic_DNA"/>
</dbReference>
<accession>A0A8J3J1H0</accession>
<dbReference type="Pfam" id="PF17784">
    <property type="entry name" value="Sulfotransfer_4"/>
    <property type="match status" value="1"/>
</dbReference>
<comment type="caution">
    <text evidence="1">The sequence shown here is derived from an EMBL/GenBank/DDBJ whole genome shotgun (WGS) entry which is preliminary data.</text>
</comment>
<dbReference type="PANTHER" id="PTHR36978">
    <property type="entry name" value="P-LOOP CONTAINING NUCLEOTIDE TRIPHOSPHATE HYDROLASE"/>
    <property type="match status" value="1"/>
</dbReference>
<proteinExistence type="predicted"/>
<reference evidence="1" key="1">
    <citation type="submission" date="2021-01" db="EMBL/GenBank/DDBJ databases">
        <title>Whole genome shotgun sequence of Actinocatenispora rupis NBRC 107355.</title>
        <authorList>
            <person name="Komaki H."/>
            <person name="Tamura T."/>
        </authorList>
    </citation>
    <scope>NUCLEOTIDE SEQUENCE</scope>
    <source>
        <strain evidence="1">NBRC 107355</strain>
    </source>
</reference>
<dbReference type="PANTHER" id="PTHR36978:SF4">
    <property type="entry name" value="P-LOOP CONTAINING NUCLEOSIDE TRIPHOSPHATE HYDROLASE PROTEIN"/>
    <property type="match status" value="1"/>
</dbReference>
<organism evidence="1 2">
    <name type="scientific">Actinocatenispora rupis</name>
    <dbReference type="NCBI Taxonomy" id="519421"/>
    <lineage>
        <taxon>Bacteria</taxon>
        <taxon>Bacillati</taxon>
        <taxon>Actinomycetota</taxon>
        <taxon>Actinomycetes</taxon>
        <taxon>Micromonosporales</taxon>
        <taxon>Micromonosporaceae</taxon>
        <taxon>Actinocatenispora</taxon>
    </lineage>
</organism>
<gene>
    <name evidence="1" type="ORF">Aru02nite_33620</name>
</gene>
<dbReference type="InterPro" id="IPR040632">
    <property type="entry name" value="Sulfotransfer_4"/>
</dbReference>
<name>A0A8J3J1H0_9ACTN</name>
<evidence type="ECO:0000313" key="2">
    <source>
        <dbReference type="Proteomes" id="UP000612808"/>
    </source>
</evidence>
<protein>
    <submittedName>
        <fullName evidence="1">Sulfotransferase family protein</fullName>
    </submittedName>
</protein>
<dbReference type="SUPFAM" id="SSF52540">
    <property type="entry name" value="P-loop containing nucleoside triphosphate hydrolases"/>
    <property type="match status" value="1"/>
</dbReference>
<dbReference type="AlphaFoldDB" id="A0A8J3J1H0"/>
<evidence type="ECO:0000313" key="1">
    <source>
        <dbReference type="EMBL" id="GID12473.1"/>
    </source>
</evidence>